<feature type="region of interest" description="Disordered" evidence="1">
    <location>
        <begin position="27"/>
        <end position="86"/>
    </location>
</feature>
<dbReference type="EMBL" id="CP012673">
    <property type="protein sequence ID" value="AUX42576.1"/>
    <property type="molecule type" value="Genomic_DNA"/>
</dbReference>
<proteinExistence type="predicted"/>
<evidence type="ECO:0000313" key="2">
    <source>
        <dbReference type="EMBL" id="AUX42576.1"/>
    </source>
</evidence>
<protein>
    <submittedName>
        <fullName evidence="2">Uncharacterized protein</fullName>
    </submittedName>
</protein>
<feature type="compositionally biased region" description="Basic and acidic residues" evidence="1">
    <location>
        <begin position="51"/>
        <end position="74"/>
    </location>
</feature>
<accession>A0A2L0ETE8</accession>
<dbReference type="AlphaFoldDB" id="A0A2L0ETE8"/>
<dbReference type="Proteomes" id="UP000238348">
    <property type="component" value="Chromosome"/>
</dbReference>
<reference evidence="2 3" key="1">
    <citation type="submission" date="2015-09" db="EMBL/GenBank/DDBJ databases">
        <title>Sorangium comparison.</title>
        <authorList>
            <person name="Zaburannyi N."/>
            <person name="Bunk B."/>
            <person name="Overmann J."/>
            <person name="Mueller R."/>
        </authorList>
    </citation>
    <scope>NUCLEOTIDE SEQUENCE [LARGE SCALE GENOMIC DNA]</scope>
    <source>
        <strain evidence="2 3">So ce26</strain>
    </source>
</reference>
<sequence length="133" mass="14552">MMCSVCSGPQTFVNGHRMCASCGTVEEVDKHRANSESTEAHGAAKAPQVKQETREPQTSREGRKGKESDERARAPEAAAPKPPVEVPAFYGGLPTAHLDPEAAALVADVLRFGREVAPRVREFWTRARALWNR</sequence>
<evidence type="ECO:0000256" key="1">
    <source>
        <dbReference type="SAM" id="MobiDB-lite"/>
    </source>
</evidence>
<evidence type="ECO:0000313" key="3">
    <source>
        <dbReference type="Proteomes" id="UP000238348"/>
    </source>
</evidence>
<name>A0A2L0ETE8_SORCE</name>
<organism evidence="2 3">
    <name type="scientific">Sorangium cellulosum</name>
    <name type="common">Polyangium cellulosum</name>
    <dbReference type="NCBI Taxonomy" id="56"/>
    <lineage>
        <taxon>Bacteria</taxon>
        <taxon>Pseudomonadati</taxon>
        <taxon>Myxococcota</taxon>
        <taxon>Polyangia</taxon>
        <taxon>Polyangiales</taxon>
        <taxon>Polyangiaceae</taxon>
        <taxon>Sorangium</taxon>
    </lineage>
</organism>
<gene>
    <name evidence="2" type="ORF">SOCE26_040090</name>
</gene>